<dbReference type="PANTHER" id="PTHR24412:SF441">
    <property type="entry name" value="KELCH-LIKE PROTEIN 28"/>
    <property type="match status" value="1"/>
</dbReference>
<dbReference type="GeneID" id="107883872"/>
<dbReference type="InterPro" id="IPR015915">
    <property type="entry name" value="Kelch-typ_b-propeller"/>
</dbReference>
<dbReference type="PANTHER" id="PTHR24412">
    <property type="entry name" value="KELCH PROTEIN"/>
    <property type="match status" value="1"/>
</dbReference>
<keyword evidence="2" id="KW-0677">Repeat</keyword>
<reference evidence="4" key="1">
    <citation type="submission" date="2010-06" db="EMBL/GenBank/DDBJ databases">
        <authorList>
            <person name="Jiang H."/>
            <person name="Abraham K."/>
            <person name="Ali S."/>
            <person name="Alsbrooks S.L."/>
            <person name="Anim B.N."/>
            <person name="Anosike U.S."/>
            <person name="Attaway T."/>
            <person name="Bandaranaike D.P."/>
            <person name="Battles P.K."/>
            <person name="Bell S.N."/>
            <person name="Bell A.V."/>
            <person name="Beltran B."/>
            <person name="Bickham C."/>
            <person name="Bustamante Y."/>
            <person name="Caleb T."/>
            <person name="Canada A."/>
            <person name="Cardenas V."/>
            <person name="Carter K."/>
            <person name="Chacko J."/>
            <person name="Chandrabose M.N."/>
            <person name="Chavez D."/>
            <person name="Chavez A."/>
            <person name="Chen L."/>
            <person name="Chu H.-S."/>
            <person name="Claassen K.J."/>
            <person name="Cockrell R."/>
            <person name="Collins M."/>
            <person name="Cooper J.A."/>
            <person name="Cree A."/>
            <person name="Curry S.M."/>
            <person name="Da Y."/>
            <person name="Dao M.D."/>
            <person name="Das B."/>
            <person name="Davila M.-L."/>
            <person name="Davy-Carroll L."/>
            <person name="Denson S."/>
            <person name="Dinh H."/>
            <person name="Ebong V.E."/>
            <person name="Edwards J.R."/>
            <person name="Egan A."/>
            <person name="El-Daye J."/>
            <person name="Escobedo L."/>
            <person name="Fernandez S."/>
            <person name="Fernando P.R."/>
            <person name="Flagg N."/>
            <person name="Forbes L.D."/>
            <person name="Fowler R.G."/>
            <person name="Fu Q."/>
            <person name="Gabisi R.A."/>
            <person name="Ganer J."/>
            <person name="Garbino Pronczuk A."/>
            <person name="Garcia R.M."/>
            <person name="Garner T."/>
            <person name="Garrett T.E."/>
            <person name="Gonzalez D.A."/>
            <person name="Hamid H."/>
            <person name="Hawkins E.S."/>
            <person name="Hirani K."/>
            <person name="Hogues M.E."/>
            <person name="Hollins B."/>
            <person name="Hsiao C.-H."/>
            <person name="Jabil R."/>
            <person name="James M.L."/>
            <person name="Jhangiani S.N."/>
            <person name="Johnson B."/>
            <person name="Johnson Q."/>
            <person name="Joshi V."/>
            <person name="Kalu J.B."/>
            <person name="Kam C."/>
            <person name="Kashfia A."/>
            <person name="Keebler J."/>
            <person name="Kisamo H."/>
            <person name="Kovar C.L."/>
            <person name="Lago L.A."/>
            <person name="Lai C.-Y."/>
            <person name="Laidlaw J."/>
            <person name="Lara F."/>
            <person name="Le T.-K."/>
            <person name="Lee S.L."/>
            <person name="Legall F.H."/>
            <person name="Lemon S.J."/>
            <person name="Lewis L.R."/>
            <person name="Li B."/>
            <person name="Liu Y."/>
            <person name="Liu Y.-S."/>
            <person name="Lopez J."/>
            <person name="Lozado R.J."/>
            <person name="Lu J."/>
            <person name="Madu R.C."/>
            <person name="Maheshwari M."/>
            <person name="Maheshwari R."/>
            <person name="Malloy K."/>
            <person name="Martinez E."/>
            <person name="Mathew T."/>
            <person name="Mercado I.C."/>
            <person name="Mercado C."/>
            <person name="Meyer B."/>
            <person name="Montgomery K."/>
            <person name="Morgan M.B."/>
            <person name="Munidasa M."/>
            <person name="Nazareth L.V."/>
            <person name="Nelson J."/>
            <person name="Ng B.M."/>
            <person name="Nguyen N.B."/>
            <person name="Nguyen P.Q."/>
            <person name="Nguyen T."/>
            <person name="Obregon M."/>
            <person name="Okwuonu G.O."/>
            <person name="Onwere C.G."/>
            <person name="Orozco G."/>
            <person name="Parra A."/>
            <person name="Patel S."/>
            <person name="Patil S."/>
            <person name="Perez A."/>
            <person name="Perez Y."/>
            <person name="Pham C."/>
            <person name="Primus E.L."/>
            <person name="Pu L.-L."/>
            <person name="Puazo M."/>
            <person name="Qin X."/>
            <person name="Quiroz J.B."/>
            <person name="Reese J."/>
            <person name="Richards S."/>
            <person name="Rives C.M."/>
            <person name="Robberts R."/>
            <person name="Ruiz S.J."/>
            <person name="Ruiz M.J."/>
            <person name="Santibanez J."/>
            <person name="Schneider B.W."/>
            <person name="Sisson I."/>
            <person name="Smith M."/>
            <person name="Sodergren E."/>
            <person name="Song X.-Z."/>
            <person name="Song B.B."/>
            <person name="Summersgill H."/>
            <person name="Thelus R."/>
            <person name="Thornton R.D."/>
            <person name="Trejos Z.Y."/>
            <person name="Usmani K."/>
            <person name="Vattathil S."/>
            <person name="Villasana D."/>
            <person name="Walker D.L."/>
            <person name="Wang S."/>
            <person name="Wang K."/>
            <person name="White C.S."/>
            <person name="Williams A.C."/>
            <person name="Williamson J."/>
            <person name="Wilson K."/>
            <person name="Woghiren I.O."/>
            <person name="Woodworth J.R."/>
            <person name="Worley K.C."/>
            <person name="Wright R.A."/>
            <person name="Wu W."/>
            <person name="Young L."/>
            <person name="Zhang L."/>
            <person name="Zhang J."/>
            <person name="Zhu Y."/>
            <person name="Muzny D.M."/>
            <person name="Weinstock G."/>
            <person name="Gibbs R.A."/>
        </authorList>
    </citation>
    <scope>NUCLEOTIDE SEQUENCE [LARGE SCALE GENOMIC DNA]</scope>
    <source>
        <strain evidence="4">LSR1</strain>
    </source>
</reference>
<dbReference type="KEGG" id="api:107883872"/>
<dbReference type="RefSeq" id="XP_016660260.1">
    <property type="nucleotide sequence ID" value="XM_016804771.2"/>
</dbReference>
<keyword evidence="1" id="KW-0880">Kelch repeat</keyword>
<organism evidence="3 4">
    <name type="scientific">Acyrthosiphon pisum</name>
    <name type="common">Pea aphid</name>
    <dbReference type="NCBI Taxonomy" id="7029"/>
    <lineage>
        <taxon>Eukaryota</taxon>
        <taxon>Metazoa</taxon>
        <taxon>Ecdysozoa</taxon>
        <taxon>Arthropoda</taxon>
        <taxon>Hexapoda</taxon>
        <taxon>Insecta</taxon>
        <taxon>Pterygota</taxon>
        <taxon>Neoptera</taxon>
        <taxon>Paraneoptera</taxon>
        <taxon>Hemiptera</taxon>
        <taxon>Sternorrhyncha</taxon>
        <taxon>Aphidomorpha</taxon>
        <taxon>Aphidoidea</taxon>
        <taxon>Aphididae</taxon>
        <taxon>Macrosiphini</taxon>
        <taxon>Acyrthosiphon</taxon>
    </lineage>
</organism>
<keyword evidence="4" id="KW-1185">Reference proteome</keyword>
<evidence type="ECO:0000256" key="2">
    <source>
        <dbReference type="ARBA" id="ARBA00022737"/>
    </source>
</evidence>
<accession>A0A8R2H6J0</accession>
<protein>
    <submittedName>
        <fullName evidence="3">Uncharacterized protein</fullName>
    </submittedName>
</protein>
<sequence>MSAHRHGVGVGVLDGLLMYAIGGYDGKYLKSLEVYRPSDGVWSSVADMEICRMRPGVVALDGLLYVIGGEVEISTINTVEIYNPITNTWIMETLSRLAVHIYGGVVVDGPPH</sequence>
<dbReference type="SUPFAM" id="SSF117281">
    <property type="entry name" value="Kelch motif"/>
    <property type="match status" value="1"/>
</dbReference>
<evidence type="ECO:0000256" key="1">
    <source>
        <dbReference type="ARBA" id="ARBA00022441"/>
    </source>
</evidence>
<proteinExistence type="predicted"/>
<evidence type="ECO:0000313" key="3">
    <source>
        <dbReference type="EnsemblMetazoa" id="XP_016660260.1"/>
    </source>
</evidence>
<reference evidence="3" key="2">
    <citation type="submission" date="2022-06" db="UniProtKB">
        <authorList>
            <consortium name="EnsemblMetazoa"/>
        </authorList>
    </citation>
    <scope>IDENTIFICATION</scope>
</reference>
<dbReference type="AlphaFoldDB" id="A0A8R2H6J0"/>
<dbReference type="Pfam" id="PF01344">
    <property type="entry name" value="Kelch_1"/>
    <property type="match status" value="2"/>
</dbReference>
<dbReference type="EnsemblMetazoa" id="XM_016804771.2">
    <property type="protein sequence ID" value="XP_016660260.1"/>
    <property type="gene ID" value="LOC107883872"/>
</dbReference>
<dbReference type="OrthoDB" id="45365at2759"/>
<name>A0A8R2H6J0_ACYPI</name>
<dbReference type="Gene3D" id="2.120.10.80">
    <property type="entry name" value="Kelch-type beta propeller"/>
    <property type="match status" value="1"/>
</dbReference>
<dbReference type="Proteomes" id="UP000007819">
    <property type="component" value="Chromosome X"/>
</dbReference>
<evidence type="ECO:0000313" key="4">
    <source>
        <dbReference type="Proteomes" id="UP000007819"/>
    </source>
</evidence>
<dbReference type="SMART" id="SM00612">
    <property type="entry name" value="Kelch"/>
    <property type="match status" value="2"/>
</dbReference>
<dbReference type="InterPro" id="IPR006652">
    <property type="entry name" value="Kelch_1"/>
</dbReference>